<dbReference type="RefSeq" id="WP_252620966.1">
    <property type="nucleotide sequence ID" value="NZ_CP099490.1"/>
</dbReference>
<name>A0ABY4YHL1_9MICO</name>
<protein>
    <submittedName>
        <fullName evidence="2">NAD(P)/FAD-dependent oxidoreductase</fullName>
    </submittedName>
</protein>
<dbReference type="Pfam" id="PF13738">
    <property type="entry name" value="Pyr_redox_3"/>
    <property type="match status" value="1"/>
</dbReference>
<evidence type="ECO:0000256" key="1">
    <source>
        <dbReference type="ARBA" id="ARBA00023002"/>
    </source>
</evidence>
<evidence type="ECO:0000313" key="2">
    <source>
        <dbReference type="EMBL" id="USQ76271.1"/>
    </source>
</evidence>
<dbReference type="PRINTS" id="PR00368">
    <property type="entry name" value="FADPNR"/>
</dbReference>
<keyword evidence="1" id="KW-0560">Oxidoreductase</keyword>
<keyword evidence="3" id="KW-1185">Reference proteome</keyword>
<dbReference type="SUPFAM" id="SSF51905">
    <property type="entry name" value="FAD/NAD(P)-binding domain"/>
    <property type="match status" value="2"/>
</dbReference>
<organism evidence="2 3">
    <name type="scientific">Ornithinimicrobium cryptoxanthini</name>
    <dbReference type="NCBI Taxonomy" id="2934161"/>
    <lineage>
        <taxon>Bacteria</taxon>
        <taxon>Bacillati</taxon>
        <taxon>Actinomycetota</taxon>
        <taxon>Actinomycetes</taxon>
        <taxon>Micrococcales</taxon>
        <taxon>Ornithinimicrobiaceae</taxon>
        <taxon>Ornithinimicrobium</taxon>
    </lineage>
</organism>
<accession>A0ABY4YHL1</accession>
<dbReference type="PANTHER" id="PTHR43539">
    <property type="entry name" value="FLAVIN-BINDING MONOOXYGENASE-LIKE PROTEIN (AFU_ORTHOLOGUE AFUA_4G09220)"/>
    <property type="match status" value="1"/>
</dbReference>
<gene>
    <name evidence="2" type="ORF">NF557_17050</name>
</gene>
<dbReference type="PRINTS" id="PR00469">
    <property type="entry name" value="PNDRDTASEII"/>
</dbReference>
<dbReference type="EMBL" id="CP099490">
    <property type="protein sequence ID" value="USQ76271.1"/>
    <property type="molecule type" value="Genomic_DNA"/>
</dbReference>
<dbReference type="Gene3D" id="3.50.50.60">
    <property type="entry name" value="FAD/NAD(P)-binding domain"/>
    <property type="match status" value="1"/>
</dbReference>
<dbReference type="InterPro" id="IPR050982">
    <property type="entry name" value="Auxin_biosynth/cation_transpt"/>
</dbReference>
<sequence length="374" mass="40586">MSTTSPPPVVDTVIIGAGQAGLATAYHLTRHGGGCLVLDSSRRVGDNWRHQYDSLRLFTANRYNGLPGMPFPGRGWDFATKDETADYLEAYAARFRLPVELATRVTHLGARENGFTVDTTRGTIRCRDVVVASGPFGRTPSVPALAADLDESILQLHSSAYRRPGQLRDGPTLVVGASHSGHDIALEVSATHPTTLAGRDRGEIPVSWDSPMLHVVMPVLQFAFRHVFTRNTPMGRRQRPQVLAHGAPNLRVKRAHLAQAGVVRTEARVTGVRDGLPLLEDGSTIEASNVVWATGYQHDYSWLDLPVLDESGWPREFRGVARDVPGLFFCGLAYQHSFASMTLPGVGRDAAYVARKILERGEVAPAAVITTAAA</sequence>
<reference evidence="2" key="1">
    <citation type="submission" date="2022-06" db="EMBL/GenBank/DDBJ databases">
        <title>Ornithinimicrobium JY.X270.</title>
        <authorList>
            <person name="Huang Y."/>
        </authorList>
    </citation>
    <scope>NUCLEOTIDE SEQUENCE</scope>
    <source>
        <strain evidence="2">JY.X270</strain>
    </source>
</reference>
<proteinExistence type="predicted"/>
<evidence type="ECO:0000313" key="3">
    <source>
        <dbReference type="Proteomes" id="UP001056535"/>
    </source>
</evidence>
<dbReference type="Proteomes" id="UP001056535">
    <property type="component" value="Chromosome"/>
</dbReference>
<dbReference type="PANTHER" id="PTHR43539:SF78">
    <property type="entry name" value="FLAVIN-CONTAINING MONOOXYGENASE"/>
    <property type="match status" value="1"/>
</dbReference>
<dbReference type="InterPro" id="IPR036188">
    <property type="entry name" value="FAD/NAD-bd_sf"/>
</dbReference>